<feature type="transmembrane region" description="Helical" evidence="1">
    <location>
        <begin position="35"/>
        <end position="54"/>
    </location>
</feature>
<proteinExistence type="predicted"/>
<keyword evidence="1" id="KW-1133">Transmembrane helix</keyword>
<reference evidence="2" key="1">
    <citation type="journal article" date="2015" name="Nature">
        <title>Complex archaea that bridge the gap between prokaryotes and eukaryotes.</title>
        <authorList>
            <person name="Spang A."/>
            <person name="Saw J.H."/>
            <person name="Jorgensen S.L."/>
            <person name="Zaremba-Niedzwiedzka K."/>
            <person name="Martijn J."/>
            <person name="Lind A.E."/>
            <person name="van Eijk R."/>
            <person name="Schleper C."/>
            <person name="Guy L."/>
            <person name="Ettema T.J."/>
        </authorList>
    </citation>
    <scope>NUCLEOTIDE SEQUENCE</scope>
</reference>
<keyword evidence="1" id="KW-0812">Transmembrane</keyword>
<accession>A0A0F9IQH1</accession>
<gene>
    <name evidence="2" type="ORF">LCGC14_1550100</name>
</gene>
<keyword evidence="1" id="KW-0472">Membrane</keyword>
<sequence>MRNPLEMPYFKKPLSKVLRFQFFKREYDDSSSARLNMEVIFLGIFIGILTLIHYL</sequence>
<comment type="caution">
    <text evidence="2">The sequence shown here is derived from an EMBL/GenBank/DDBJ whole genome shotgun (WGS) entry which is preliminary data.</text>
</comment>
<name>A0A0F9IQH1_9ZZZZ</name>
<protein>
    <submittedName>
        <fullName evidence="2">Uncharacterized protein</fullName>
    </submittedName>
</protein>
<evidence type="ECO:0000313" key="2">
    <source>
        <dbReference type="EMBL" id="KKM57974.1"/>
    </source>
</evidence>
<dbReference type="EMBL" id="LAZR01011838">
    <property type="protein sequence ID" value="KKM57974.1"/>
    <property type="molecule type" value="Genomic_DNA"/>
</dbReference>
<dbReference type="AlphaFoldDB" id="A0A0F9IQH1"/>
<evidence type="ECO:0000256" key="1">
    <source>
        <dbReference type="SAM" id="Phobius"/>
    </source>
</evidence>
<organism evidence="2">
    <name type="scientific">marine sediment metagenome</name>
    <dbReference type="NCBI Taxonomy" id="412755"/>
    <lineage>
        <taxon>unclassified sequences</taxon>
        <taxon>metagenomes</taxon>
        <taxon>ecological metagenomes</taxon>
    </lineage>
</organism>